<evidence type="ECO:0000313" key="1">
    <source>
        <dbReference type="EMBL" id="GJT96164.1"/>
    </source>
</evidence>
<name>A0ABQ5I8X6_9ASTR</name>
<reference evidence="1" key="1">
    <citation type="journal article" date="2022" name="Int. J. Mol. Sci.">
        <title>Draft Genome of Tanacetum Coccineum: Genomic Comparison of Closely Related Tanacetum-Family Plants.</title>
        <authorList>
            <person name="Yamashiro T."/>
            <person name="Shiraishi A."/>
            <person name="Nakayama K."/>
            <person name="Satake H."/>
        </authorList>
    </citation>
    <scope>NUCLEOTIDE SEQUENCE</scope>
</reference>
<keyword evidence="2" id="KW-1185">Reference proteome</keyword>
<accession>A0ABQ5I8X6</accession>
<proteinExistence type="predicted"/>
<reference evidence="1" key="2">
    <citation type="submission" date="2022-01" db="EMBL/GenBank/DDBJ databases">
        <authorList>
            <person name="Yamashiro T."/>
            <person name="Shiraishi A."/>
            <person name="Satake H."/>
            <person name="Nakayama K."/>
        </authorList>
    </citation>
    <scope>NUCLEOTIDE SEQUENCE</scope>
</reference>
<evidence type="ECO:0000313" key="2">
    <source>
        <dbReference type="Proteomes" id="UP001151760"/>
    </source>
</evidence>
<dbReference type="EMBL" id="BQNB010020457">
    <property type="protein sequence ID" value="GJT96164.1"/>
    <property type="molecule type" value="Genomic_DNA"/>
</dbReference>
<organism evidence="1 2">
    <name type="scientific">Tanacetum coccineum</name>
    <dbReference type="NCBI Taxonomy" id="301880"/>
    <lineage>
        <taxon>Eukaryota</taxon>
        <taxon>Viridiplantae</taxon>
        <taxon>Streptophyta</taxon>
        <taxon>Embryophyta</taxon>
        <taxon>Tracheophyta</taxon>
        <taxon>Spermatophyta</taxon>
        <taxon>Magnoliopsida</taxon>
        <taxon>eudicotyledons</taxon>
        <taxon>Gunneridae</taxon>
        <taxon>Pentapetalae</taxon>
        <taxon>asterids</taxon>
        <taxon>campanulids</taxon>
        <taxon>Asterales</taxon>
        <taxon>Asteraceae</taxon>
        <taxon>Asteroideae</taxon>
        <taxon>Anthemideae</taxon>
        <taxon>Anthemidinae</taxon>
        <taxon>Tanacetum</taxon>
    </lineage>
</organism>
<gene>
    <name evidence="1" type="ORF">Tco_1091682</name>
</gene>
<sequence length="131" mass="14031">MTWAEFVVRVQCIQGNPSPPLCLDFISPLKGFVGLSVLPGERVIGALGWWGKVKVSWDGTLDSGKARKTMGEGCNGLAGRVYWAWVCIGPTGFGVGFACTMAEIGCNWARIGPSKSSQSLSIAHKWAVEID</sequence>
<comment type="caution">
    <text evidence="1">The sequence shown here is derived from an EMBL/GenBank/DDBJ whole genome shotgun (WGS) entry which is preliminary data.</text>
</comment>
<protein>
    <submittedName>
        <fullName evidence="1">Uncharacterized protein</fullName>
    </submittedName>
</protein>
<dbReference type="Proteomes" id="UP001151760">
    <property type="component" value="Unassembled WGS sequence"/>
</dbReference>